<organism evidence="3 4">
    <name type="scientific">Aspergillus udagawae</name>
    <dbReference type="NCBI Taxonomy" id="91492"/>
    <lineage>
        <taxon>Eukaryota</taxon>
        <taxon>Fungi</taxon>
        <taxon>Dikarya</taxon>
        <taxon>Ascomycota</taxon>
        <taxon>Pezizomycotina</taxon>
        <taxon>Eurotiomycetes</taxon>
        <taxon>Eurotiomycetidae</taxon>
        <taxon>Eurotiales</taxon>
        <taxon>Aspergillaceae</taxon>
        <taxon>Aspergillus</taxon>
        <taxon>Aspergillus subgen. Fumigati</taxon>
    </lineage>
</organism>
<evidence type="ECO:0000313" key="3">
    <source>
        <dbReference type="EMBL" id="GFF53436.1"/>
    </source>
</evidence>
<dbReference type="InterPro" id="IPR056125">
    <property type="entry name" value="DUF7708"/>
</dbReference>
<gene>
    <name evidence="3" type="ORF">IFM46972_09781</name>
</gene>
<dbReference type="GO" id="GO:0003824">
    <property type="term" value="F:catalytic activity"/>
    <property type="evidence" value="ECO:0007669"/>
    <property type="project" value="InterPro"/>
</dbReference>
<feature type="signal peptide" evidence="1">
    <location>
        <begin position="1"/>
        <end position="19"/>
    </location>
</feature>
<dbReference type="InterPro" id="IPR053137">
    <property type="entry name" value="NLR-like"/>
</dbReference>
<dbReference type="SUPFAM" id="SSF53167">
    <property type="entry name" value="Purine and uridine phosphorylases"/>
    <property type="match status" value="1"/>
</dbReference>
<evidence type="ECO:0000259" key="2">
    <source>
        <dbReference type="Pfam" id="PF24809"/>
    </source>
</evidence>
<evidence type="ECO:0000313" key="4">
    <source>
        <dbReference type="Proteomes" id="UP000465221"/>
    </source>
</evidence>
<dbReference type="Proteomes" id="UP000465221">
    <property type="component" value="Unassembled WGS sequence"/>
</dbReference>
<reference evidence="3 4" key="1">
    <citation type="submission" date="2020-01" db="EMBL/GenBank/DDBJ databases">
        <title>Draft genome sequence of Aspergillus udagawae IFM 46972.</title>
        <authorList>
            <person name="Takahashi H."/>
            <person name="Yaguchi T."/>
        </authorList>
    </citation>
    <scope>NUCLEOTIDE SEQUENCE [LARGE SCALE GENOMIC DNA]</scope>
    <source>
        <strain evidence="3 4">IFM 46972</strain>
    </source>
</reference>
<dbReference type="GO" id="GO:0009116">
    <property type="term" value="P:nucleoside metabolic process"/>
    <property type="evidence" value="ECO:0007669"/>
    <property type="project" value="InterPro"/>
</dbReference>
<proteinExistence type="predicted"/>
<name>A0A8H3S8K6_9EURO</name>
<dbReference type="Gene3D" id="3.40.50.1580">
    <property type="entry name" value="Nucleoside phosphorylase domain"/>
    <property type="match status" value="1"/>
</dbReference>
<dbReference type="InterPro" id="IPR035994">
    <property type="entry name" value="Nucleoside_phosphorylase_sf"/>
</dbReference>
<dbReference type="EMBL" id="BLKC01000104">
    <property type="protein sequence ID" value="GFF53436.1"/>
    <property type="molecule type" value="Genomic_DNA"/>
</dbReference>
<evidence type="ECO:0000256" key="1">
    <source>
        <dbReference type="SAM" id="SignalP"/>
    </source>
</evidence>
<dbReference type="AlphaFoldDB" id="A0A8H3S8K6"/>
<dbReference type="Pfam" id="PF24809">
    <property type="entry name" value="DUF7708"/>
    <property type="match status" value="1"/>
</dbReference>
<feature type="domain" description="DUF7708" evidence="2">
    <location>
        <begin position="376"/>
        <end position="453"/>
    </location>
</feature>
<comment type="caution">
    <text evidence="3">The sequence shown here is derived from an EMBL/GenBank/DDBJ whole genome shotgun (WGS) entry which is preliminary data.</text>
</comment>
<sequence>MSFTSIKLALLVGICGVVPHTHDGTEIVLGDVIISEVLVELDYGRLYPSGFRRRKDTIFDVPGRPNEDILGLLHCLKTPILLDKLHKGMTEHLRFLLQHESIRTSYPAASADKLFESSYVHKHQSGCPTCNVYEISGTVCDAALKASCDELGCDETRLVPRTRLSAIEETNTTPRHLIHFGSIGTADTVMKSARHRDELAESESVIAFEMEGAGVWDKFNCLIIKGACDYADSHKNKKWQDYAAAVAASLAKEILGQYVPHGGPSQAEIPDTRFEYDFQISSSSRNQMELQPFRVDEDSLPEEIFYGISKNFEERFEKDQVNFFRTTDLGALKRELKRVQDAQERERALQNLRRIENFIKRTEQFRQVLHNIPGAIELMHFIWGPVKALLQVARGHPDFLNALLTAYERIGDELPEVGNYCEMFKYHVGLQRVLAALFADMTEFHENAMRLYSGRGAMPPR</sequence>
<keyword evidence="1" id="KW-0732">Signal</keyword>
<accession>A0A8H3S8K6</accession>
<dbReference type="PANTHER" id="PTHR46082:SF6">
    <property type="entry name" value="AAA+ ATPASE DOMAIN-CONTAINING PROTEIN-RELATED"/>
    <property type="match status" value="1"/>
</dbReference>
<feature type="chain" id="PRO_5034170793" description="DUF7708 domain-containing protein" evidence="1">
    <location>
        <begin position="20"/>
        <end position="461"/>
    </location>
</feature>
<dbReference type="PANTHER" id="PTHR46082">
    <property type="entry name" value="ATP/GTP-BINDING PROTEIN-RELATED"/>
    <property type="match status" value="1"/>
</dbReference>
<protein>
    <recommendedName>
        <fullName evidence="2">DUF7708 domain-containing protein</fullName>
    </recommendedName>
</protein>